<keyword evidence="3" id="KW-0812">Transmembrane</keyword>
<keyword evidence="6" id="KW-1185">Reference proteome</keyword>
<evidence type="ECO:0000256" key="3">
    <source>
        <dbReference type="SAM" id="Phobius"/>
    </source>
</evidence>
<dbReference type="PANTHER" id="PTHR43702">
    <property type="entry name" value="L-FUCOSE-PROTON SYMPORTER"/>
    <property type="match status" value="1"/>
</dbReference>
<protein>
    <submittedName>
        <fullName evidence="5">Str. FM013</fullName>
    </submittedName>
</protein>
<proteinExistence type="predicted"/>
<name>A0A0G4P9I6_PENC3</name>
<evidence type="ECO:0000313" key="5">
    <source>
        <dbReference type="EMBL" id="CRL22960.1"/>
    </source>
</evidence>
<feature type="transmembrane region" description="Helical" evidence="3">
    <location>
        <begin position="46"/>
        <end position="69"/>
    </location>
</feature>
<dbReference type="STRING" id="1429867.A0A0G4P9I6"/>
<gene>
    <name evidence="5" type="ORF">PCAMFM013_S008g000389</name>
</gene>
<accession>A0A0G4P9I6</accession>
<feature type="chain" id="PRO_5005195269" evidence="4">
    <location>
        <begin position="23"/>
        <end position="134"/>
    </location>
</feature>
<dbReference type="Proteomes" id="UP000053732">
    <property type="component" value="Unassembled WGS sequence"/>
</dbReference>
<keyword evidence="3" id="KW-1133">Transmembrane helix</keyword>
<dbReference type="PANTHER" id="PTHR43702:SF5">
    <property type="entry name" value="MAJOR FACILITATOR SUPERFAMILY (MFS) PROFILE DOMAIN-CONTAINING PROTEIN"/>
    <property type="match status" value="1"/>
</dbReference>
<dbReference type="InterPro" id="IPR036259">
    <property type="entry name" value="MFS_trans_sf"/>
</dbReference>
<evidence type="ECO:0000256" key="4">
    <source>
        <dbReference type="SAM" id="SignalP"/>
    </source>
</evidence>
<dbReference type="AlphaFoldDB" id="A0A0G4P9I6"/>
<keyword evidence="4" id="KW-0732">Signal</keyword>
<comment type="subcellular location">
    <subcellularLocation>
        <location evidence="1">Cell inner membrane</location>
        <topology evidence="1">Multi-pass membrane protein</topology>
    </subcellularLocation>
</comment>
<reference evidence="5 6" key="1">
    <citation type="journal article" date="2014" name="Nat. Commun.">
        <title>Multiple recent horizontal transfers of a large genomic region in cheese making fungi.</title>
        <authorList>
            <person name="Cheeseman K."/>
            <person name="Ropars J."/>
            <person name="Renault P."/>
            <person name="Dupont J."/>
            <person name="Gouzy J."/>
            <person name="Branca A."/>
            <person name="Abraham A.L."/>
            <person name="Ceppi M."/>
            <person name="Conseiller E."/>
            <person name="Debuchy R."/>
            <person name="Malagnac F."/>
            <person name="Goarin A."/>
            <person name="Silar P."/>
            <person name="Lacoste S."/>
            <person name="Sallet E."/>
            <person name="Bensimon A."/>
            <person name="Giraud T."/>
            <person name="Brygoo Y."/>
        </authorList>
    </citation>
    <scope>NUCLEOTIDE SEQUENCE [LARGE SCALE GENOMIC DNA]</scope>
    <source>
        <strain evidence="6">FM 013</strain>
    </source>
</reference>
<evidence type="ECO:0000313" key="6">
    <source>
        <dbReference type="Proteomes" id="UP000053732"/>
    </source>
</evidence>
<keyword evidence="3" id="KW-0472">Membrane</keyword>
<dbReference type="GO" id="GO:0005886">
    <property type="term" value="C:plasma membrane"/>
    <property type="evidence" value="ECO:0007669"/>
    <property type="project" value="UniProtKB-SubCell"/>
</dbReference>
<evidence type="ECO:0000256" key="2">
    <source>
        <dbReference type="ARBA" id="ARBA00022475"/>
    </source>
</evidence>
<organism evidence="5 6">
    <name type="scientific">Penicillium camemberti (strain FM 013)</name>
    <dbReference type="NCBI Taxonomy" id="1429867"/>
    <lineage>
        <taxon>Eukaryota</taxon>
        <taxon>Fungi</taxon>
        <taxon>Dikarya</taxon>
        <taxon>Ascomycota</taxon>
        <taxon>Pezizomycotina</taxon>
        <taxon>Eurotiomycetes</taxon>
        <taxon>Eurotiomycetidae</taxon>
        <taxon>Eurotiales</taxon>
        <taxon>Aspergillaceae</taxon>
        <taxon>Penicillium</taxon>
    </lineage>
</organism>
<dbReference type="EMBL" id="HG793141">
    <property type="protein sequence ID" value="CRL22960.1"/>
    <property type="molecule type" value="Genomic_DNA"/>
</dbReference>
<feature type="signal peptide" evidence="4">
    <location>
        <begin position="1"/>
        <end position="22"/>
    </location>
</feature>
<sequence>MPSGGLLIILFWLAPFPDITDADLEALEAQISEHGEDTSPLKSQFNRFFVVWSQFFYVGAQVAVAGYFINISKRLSKPLQYHQCSPSHGNTNDGLFLALAFPIYVNIFNKDIMDSHRNTELNVTISVGKDVALY</sequence>
<keyword evidence="2" id="KW-1003">Cell membrane</keyword>
<dbReference type="InterPro" id="IPR050375">
    <property type="entry name" value="MFS_TsgA-like"/>
</dbReference>
<evidence type="ECO:0000256" key="1">
    <source>
        <dbReference type="ARBA" id="ARBA00004429"/>
    </source>
</evidence>
<dbReference type="Gene3D" id="1.20.1250.20">
    <property type="entry name" value="MFS general substrate transporter like domains"/>
    <property type="match status" value="1"/>
</dbReference>